<dbReference type="RefSeq" id="XP_056499055.1">
    <property type="nucleotide sequence ID" value="XM_056645614.1"/>
</dbReference>
<dbReference type="AlphaFoldDB" id="A0A9W9NV81"/>
<organism evidence="2 3">
    <name type="scientific">Penicillium citrinum</name>
    <dbReference type="NCBI Taxonomy" id="5077"/>
    <lineage>
        <taxon>Eukaryota</taxon>
        <taxon>Fungi</taxon>
        <taxon>Dikarya</taxon>
        <taxon>Ascomycota</taxon>
        <taxon>Pezizomycotina</taxon>
        <taxon>Eurotiomycetes</taxon>
        <taxon>Eurotiomycetidae</taxon>
        <taxon>Eurotiales</taxon>
        <taxon>Aspergillaceae</taxon>
        <taxon>Penicillium</taxon>
    </lineage>
</organism>
<dbReference type="Proteomes" id="UP001147733">
    <property type="component" value="Unassembled WGS sequence"/>
</dbReference>
<accession>A0A9W9NV81</accession>
<dbReference type="SUPFAM" id="SSF54495">
    <property type="entry name" value="UBC-like"/>
    <property type="match status" value="1"/>
</dbReference>
<feature type="domain" description="UBC core" evidence="1">
    <location>
        <begin position="8"/>
        <end position="172"/>
    </location>
</feature>
<proteinExistence type="predicted"/>
<dbReference type="InterPro" id="IPR016135">
    <property type="entry name" value="UBQ-conjugating_enzyme/RWD"/>
</dbReference>
<reference evidence="2" key="1">
    <citation type="submission" date="2022-11" db="EMBL/GenBank/DDBJ databases">
        <authorList>
            <person name="Petersen C."/>
        </authorList>
    </citation>
    <scope>NUCLEOTIDE SEQUENCE</scope>
    <source>
        <strain evidence="2">IBT 23319</strain>
    </source>
</reference>
<dbReference type="Gene3D" id="3.10.110.10">
    <property type="entry name" value="Ubiquitin Conjugating Enzyme"/>
    <property type="match status" value="1"/>
</dbReference>
<keyword evidence="3" id="KW-1185">Reference proteome</keyword>
<dbReference type="Pfam" id="PF00179">
    <property type="entry name" value="UQ_con"/>
    <property type="match status" value="1"/>
</dbReference>
<protein>
    <recommendedName>
        <fullName evidence="1">UBC core domain-containing protein</fullName>
    </recommendedName>
</protein>
<dbReference type="OrthoDB" id="4331421at2759"/>
<dbReference type="GeneID" id="81384781"/>
<name>A0A9W9NV81_PENCI</name>
<dbReference type="EMBL" id="JAPQKT010000006">
    <property type="protein sequence ID" value="KAJ5226690.1"/>
    <property type="molecule type" value="Genomic_DNA"/>
</dbReference>
<comment type="caution">
    <text evidence="2">The sequence shown here is derived from an EMBL/GenBank/DDBJ whole genome shotgun (WGS) entry which is preliminary data.</text>
</comment>
<dbReference type="CDD" id="cd00195">
    <property type="entry name" value="UBCc_UEV"/>
    <property type="match status" value="1"/>
</dbReference>
<dbReference type="PROSITE" id="PS50127">
    <property type="entry name" value="UBC_2"/>
    <property type="match status" value="1"/>
</dbReference>
<gene>
    <name evidence="2" type="ORF">N7469_006696</name>
</gene>
<evidence type="ECO:0000313" key="2">
    <source>
        <dbReference type="EMBL" id="KAJ5226690.1"/>
    </source>
</evidence>
<sequence>MAMRTALQSLARVHKEIEDVNADFHSLRTVLKETENQLKWNFVMFPNDGALSHLPLIGELIIPDEYPDSPPVLHLFTRTFRFNVDAYRGMVSNDKKSTMCFDILNKKTAGGTWEPEYTISCLFASLMQALVSQRVPQTSGSDRPEFVTMIKLSQIKKEVKEAYESRKDIFPSLPLIPTIQATPIKAKRFVFTRLGESSTLDWLNFEEENIYVSQRIHLQDRKKTRTWSTLLDLRNLHPGVVFSVILSNKPGADLVGKKNDTILIRNGVTGTAAKKKAKEPIAWFYHGKPLNDRNLSVCVTVTNDQFTMAYKDDDTNTFLVHGDTPISKLEVAQIGRVDRMPFYLTILLKRRSGSQGFINVLDQKGFGYIHTPKIQIPETIQQTRPTSVKLVLGVEQTARLQGIIDFYNMGKDFKIQRGVASPAQCTLFDYSDYDNEESTKIISEVYTPLRDKVVEMNVTAIVADGDCVAVLTGAHRNSNKEAEVDSFVDRKVPPIVMRLRDNSVKQSGVDDLLRRIAEDPQKDWVHVGDTYIRLPQLIKVQGRLQFE</sequence>
<evidence type="ECO:0000259" key="1">
    <source>
        <dbReference type="PROSITE" id="PS50127"/>
    </source>
</evidence>
<dbReference type="InterPro" id="IPR000608">
    <property type="entry name" value="UBC"/>
</dbReference>
<evidence type="ECO:0000313" key="3">
    <source>
        <dbReference type="Proteomes" id="UP001147733"/>
    </source>
</evidence>
<reference evidence="2" key="2">
    <citation type="journal article" date="2023" name="IMA Fungus">
        <title>Comparative genomic study of the Penicillium genus elucidates a diverse pangenome and 15 lateral gene transfer events.</title>
        <authorList>
            <person name="Petersen C."/>
            <person name="Sorensen T."/>
            <person name="Nielsen M.R."/>
            <person name="Sondergaard T.E."/>
            <person name="Sorensen J.L."/>
            <person name="Fitzpatrick D.A."/>
            <person name="Frisvad J.C."/>
            <person name="Nielsen K.L."/>
        </authorList>
    </citation>
    <scope>NUCLEOTIDE SEQUENCE</scope>
    <source>
        <strain evidence="2">IBT 23319</strain>
    </source>
</reference>